<reference evidence="13 14" key="1">
    <citation type="journal article" date="2019" name="Sci. Data">
        <title>Hybrid genome assembly and annotation of Danionella translucida.</title>
        <authorList>
            <person name="Kadobianskyi M."/>
            <person name="Schulze L."/>
            <person name="Schuelke M."/>
            <person name="Judkewitz B."/>
        </authorList>
    </citation>
    <scope>NUCLEOTIDE SEQUENCE [LARGE SCALE GENOMIC DNA]</scope>
    <source>
        <strain evidence="13 14">Bolton</strain>
    </source>
</reference>
<proteinExistence type="predicted"/>
<accession>A0A553PY68</accession>
<dbReference type="InterPro" id="IPR047574">
    <property type="entry name" value="AD"/>
</dbReference>
<evidence type="ECO:0000259" key="12">
    <source>
        <dbReference type="PROSITE" id="PS52001"/>
    </source>
</evidence>
<organism evidence="13 14">
    <name type="scientific">Danionella cerebrum</name>
    <dbReference type="NCBI Taxonomy" id="2873325"/>
    <lineage>
        <taxon>Eukaryota</taxon>
        <taxon>Metazoa</taxon>
        <taxon>Chordata</taxon>
        <taxon>Craniata</taxon>
        <taxon>Vertebrata</taxon>
        <taxon>Euteleostomi</taxon>
        <taxon>Actinopterygii</taxon>
        <taxon>Neopterygii</taxon>
        <taxon>Teleostei</taxon>
        <taxon>Ostariophysi</taxon>
        <taxon>Cypriniformes</taxon>
        <taxon>Danionidae</taxon>
        <taxon>Danioninae</taxon>
        <taxon>Danionella</taxon>
    </lineage>
</organism>
<keyword evidence="3" id="KW-0963">Cytoplasm</keyword>
<evidence type="ECO:0000256" key="2">
    <source>
        <dbReference type="ARBA" id="ARBA00004642"/>
    </source>
</evidence>
<keyword evidence="6" id="KW-0508">mRNA splicing</keyword>
<evidence type="ECO:0000256" key="7">
    <source>
        <dbReference type="ARBA" id="ARBA00023242"/>
    </source>
</evidence>
<dbReference type="GO" id="GO:0097504">
    <property type="term" value="C:Gemini of Cajal bodies"/>
    <property type="evidence" value="ECO:0007669"/>
    <property type="project" value="UniProtKB-SubCell"/>
</dbReference>
<dbReference type="GO" id="GO:0000245">
    <property type="term" value="P:spliceosomal complex assembly"/>
    <property type="evidence" value="ECO:0007669"/>
    <property type="project" value="InterPro"/>
</dbReference>
<dbReference type="OrthoDB" id="77463at2759"/>
<evidence type="ECO:0000256" key="9">
    <source>
        <dbReference type="ARBA" id="ARBA00059373"/>
    </source>
</evidence>
<feature type="domain" description="AD" evidence="12">
    <location>
        <begin position="66"/>
        <end position="164"/>
    </location>
</feature>
<evidence type="ECO:0000256" key="5">
    <source>
        <dbReference type="ARBA" id="ARBA00022664"/>
    </source>
</evidence>
<evidence type="ECO:0000256" key="3">
    <source>
        <dbReference type="ARBA" id="ARBA00022490"/>
    </source>
</evidence>
<dbReference type="EMBL" id="SRMA01026544">
    <property type="protein sequence ID" value="TRY82630.1"/>
    <property type="molecule type" value="Genomic_DNA"/>
</dbReference>
<gene>
    <name evidence="13" type="ORF">DNTS_032575</name>
</gene>
<dbReference type="FunFam" id="2.30.30.100:FF:000038">
    <property type="entry name" value="Gem-associated protein 6"/>
    <property type="match status" value="1"/>
</dbReference>
<dbReference type="InterPro" id="IPR046856">
    <property type="entry name" value="Gemin6_C"/>
</dbReference>
<comment type="caution">
    <text evidence="13">The sequence shown here is derived from an EMBL/GenBank/DDBJ whole genome shotgun (WGS) entry which is preliminary data.</text>
</comment>
<protein>
    <recommendedName>
        <fullName evidence="11">Gem-associated protein 6</fullName>
    </recommendedName>
</protein>
<evidence type="ECO:0000256" key="4">
    <source>
        <dbReference type="ARBA" id="ARBA00022553"/>
    </source>
</evidence>
<keyword evidence="4" id="KW-0597">Phosphoprotein</keyword>
<keyword evidence="5" id="KW-0507">mRNA processing</keyword>
<dbReference type="InterPro" id="IPR046857">
    <property type="entry name" value="Gemin6_Sm-like_dom"/>
</dbReference>
<dbReference type="Pfam" id="PF06372">
    <property type="entry name" value="Gemin6"/>
    <property type="match status" value="1"/>
</dbReference>
<evidence type="ECO:0000256" key="11">
    <source>
        <dbReference type="ARBA" id="ARBA00067670"/>
    </source>
</evidence>
<dbReference type="InterPro" id="IPR009422">
    <property type="entry name" value="Gemin6"/>
</dbReference>
<dbReference type="Gene3D" id="2.30.30.100">
    <property type="match status" value="1"/>
</dbReference>
<dbReference type="AlphaFoldDB" id="A0A553PY68"/>
<evidence type="ECO:0000313" key="14">
    <source>
        <dbReference type="Proteomes" id="UP000316079"/>
    </source>
</evidence>
<comment type="subcellular location">
    <subcellularLocation>
        <location evidence="1">Cytoplasm</location>
    </subcellularLocation>
    <subcellularLocation>
        <location evidence="8">Nucleus</location>
        <location evidence="8">Gem</location>
    </subcellularLocation>
    <subcellularLocation>
        <location evidence="2">Nucleus</location>
        <location evidence="2">Nucleoplasm</location>
    </subcellularLocation>
</comment>
<comment type="function">
    <text evidence="9">The SMN complex catalyzes the assembly of small nuclear ribonucleoproteins (snRNPs), the building blocks of the spliceosome, and thereby plays an important role in the splicing of cellular pre-mRNAs. Most spliceosomal snRNPs contain a common set of Sm proteins SNRPB, SNRPD1, SNRPD2, SNRPD3, SNRPE, SNRPF and SNRPG that assemble in a heptameric protein ring on the Sm site of the small nuclear RNA to form the core snRNP (Sm core). In the cytosol, the Sm proteins SNRPD1, SNRPD2, SNRPE, SNRPF and SNRPG are trapped in an inactive 6S pICln-Sm complex by the chaperone CLNS1A that controls the assembly of the core snRNP. To assemble core snRNPs, the SMN complex accepts the trapped 5Sm proteins from CLNS1A forming an intermediate. Binding of snRNA inside 5Sm triggers eviction of the SMN complex, thereby allowing binding of SNRPD3 and SNRPB to complete assembly of the core snRNP.</text>
</comment>
<evidence type="ECO:0000256" key="10">
    <source>
        <dbReference type="ARBA" id="ARBA00065613"/>
    </source>
</evidence>
<dbReference type="Pfam" id="PF20417">
    <property type="entry name" value="Gemin6_C"/>
    <property type="match status" value="1"/>
</dbReference>
<dbReference type="Proteomes" id="UP000316079">
    <property type="component" value="Unassembled WGS sequence"/>
</dbReference>
<dbReference type="PANTHER" id="PTHR14710:SF2">
    <property type="entry name" value="GEM-ASSOCIATED PROTEIN 6"/>
    <property type="match status" value="1"/>
</dbReference>
<evidence type="ECO:0000313" key="13">
    <source>
        <dbReference type="EMBL" id="TRY82630.1"/>
    </source>
</evidence>
<sequence>MSVWSELGPRQWHEFVNKEVCVTARDQHSYTGHVFTVDPVSASVVLVSPAGPERPSVTMVLGHAVQEVQVLSAGTEEALSCMKHLFTPGHTATFSAEELGARRESLCAWLQKNRVPVHEEGEMLRVADTLTINAPYGPGDCTCNNEIILARVQSLIQSHSTHDLEK</sequence>
<keyword evidence="7" id="KW-0539">Nucleus</keyword>
<name>A0A553PY68_9TELE</name>
<dbReference type="GO" id="GO:0000387">
    <property type="term" value="P:spliceosomal snRNP assembly"/>
    <property type="evidence" value="ECO:0007669"/>
    <property type="project" value="TreeGrafter"/>
</dbReference>
<dbReference type="PROSITE" id="PS52001">
    <property type="entry name" value="AD"/>
    <property type="match status" value="1"/>
</dbReference>
<evidence type="ECO:0000256" key="8">
    <source>
        <dbReference type="ARBA" id="ARBA00034695"/>
    </source>
</evidence>
<dbReference type="CDD" id="cd11676">
    <property type="entry name" value="Gemin6"/>
    <property type="match status" value="1"/>
</dbReference>
<comment type="subunit">
    <text evidence="10">Part of the core SMN complex that contains SMN1, GEMIN2/SIP1, DDX20/GEMIN3, GEMIN4, GEMIN5, GEMIN6, GEMIN7, GEMIN8 and STRAP/UNRIP. Part of the SMN-Sm complex that contains SMN1, GEMIN2/SIP1, DDX20/GEMIN3, GEMIN4, GEMIN5, GEMIN6, GEMIN7, GEMIN8, STRAP/UNRIP and the Sm proteins SNRPB, SNRPD1, SNRPD2, SNRPD3, SNRPE, SNRPF and SNRPG. Interacts with GEMIN7; the interaction is direct. Interacts with GEMIN8; the interaction is direct. Interacts with SNRPB, SNRPD2, SNRPD3 and SNRPE; the interaction is direct.</text>
</comment>
<evidence type="ECO:0000256" key="1">
    <source>
        <dbReference type="ARBA" id="ARBA00004496"/>
    </source>
</evidence>
<dbReference type="GO" id="GO:0032797">
    <property type="term" value="C:SMN complex"/>
    <property type="evidence" value="ECO:0007669"/>
    <property type="project" value="TreeGrafter"/>
</dbReference>
<keyword evidence="14" id="KW-1185">Reference proteome</keyword>
<dbReference type="PANTHER" id="PTHR14710">
    <property type="entry name" value="GEM-ASSOCIATED PROTEIN 6"/>
    <property type="match status" value="1"/>
</dbReference>
<evidence type="ECO:0000256" key="6">
    <source>
        <dbReference type="ARBA" id="ARBA00023187"/>
    </source>
</evidence>